<protein>
    <recommendedName>
        <fullName evidence="7">UDP-N-acetylmuramoyl-L-alanyl-D-glutamate--2,6-diaminopimelate ligase</fullName>
        <ecNumber evidence="7">6.3.2.13</ecNumber>
    </recommendedName>
    <alternativeName>
        <fullName evidence="7">Meso-A2pm-adding enzyme</fullName>
    </alternativeName>
    <alternativeName>
        <fullName evidence="7">Meso-diaminopimelate-adding enzyme</fullName>
    </alternativeName>
    <alternativeName>
        <fullName evidence="7">UDP-MurNAc-L-Ala-D-Glu:meso-diaminopimelate ligase</fullName>
    </alternativeName>
    <alternativeName>
        <fullName evidence="7">UDP-MurNAc-tripeptide synthetase</fullName>
    </alternativeName>
    <alternativeName>
        <fullName evidence="7">UDP-N-acetylmuramyl-tripeptide synthetase</fullName>
    </alternativeName>
</protein>
<comment type="similarity">
    <text evidence="1 7">Belongs to the MurCDEF family. MurE subfamily.</text>
</comment>
<feature type="binding site" evidence="7">
    <location>
        <position position="494"/>
    </location>
    <ligand>
        <name>meso-2,6-diaminopimelate</name>
        <dbReference type="ChEBI" id="CHEBI:57791"/>
    </ligand>
</feature>
<dbReference type="GO" id="GO:0000287">
    <property type="term" value="F:magnesium ion binding"/>
    <property type="evidence" value="ECO:0007669"/>
    <property type="project" value="UniProtKB-UniRule"/>
</dbReference>
<keyword evidence="14" id="KW-1185">Reference proteome</keyword>
<gene>
    <name evidence="7" type="primary">murE</name>
    <name evidence="13" type="ORF">SAMN04489747_3653</name>
</gene>
<feature type="domain" description="Mur ligase central" evidence="12">
    <location>
        <begin position="130"/>
        <end position="334"/>
    </location>
</feature>
<evidence type="ECO:0000256" key="9">
    <source>
        <dbReference type="SAM" id="MobiDB-lite"/>
    </source>
</evidence>
<feature type="modified residue" description="N6-carboxylysine" evidence="7">
    <location>
        <position position="244"/>
    </location>
</feature>
<feature type="binding site" evidence="7">
    <location>
        <position position="412"/>
    </location>
    <ligand>
        <name>meso-2,6-diaminopimelate</name>
        <dbReference type="ChEBI" id="CHEBI:57791"/>
    </ligand>
</feature>
<feature type="binding site" evidence="7">
    <location>
        <position position="204"/>
    </location>
    <ligand>
        <name>UDP-N-acetyl-alpha-D-muramoyl-L-alanyl-D-glutamate</name>
        <dbReference type="ChEBI" id="CHEBI:83900"/>
    </ligand>
</feature>
<keyword evidence="3 7" id="KW-0133">Cell shape</keyword>
<feature type="binding site" evidence="7">
    <location>
        <position position="212"/>
    </location>
    <ligand>
        <name>UDP-N-acetyl-alpha-D-muramoyl-L-alanyl-D-glutamate</name>
        <dbReference type="ChEBI" id="CHEBI:83900"/>
    </ligand>
</feature>
<keyword evidence="7 13" id="KW-0436">Ligase</keyword>
<dbReference type="Pfam" id="PF08245">
    <property type="entry name" value="Mur_ligase_M"/>
    <property type="match status" value="1"/>
</dbReference>
<dbReference type="GO" id="GO:0071555">
    <property type="term" value="P:cell wall organization"/>
    <property type="evidence" value="ECO:0007669"/>
    <property type="project" value="UniProtKB-KW"/>
</dbReference>
<dbReference type="NCBIfam" id="NF001124">
    <property type="entry name" value="PRK00139.1-2"/>
    <property type="match status" value="1"/>
</dbReference>
<keyword evidence="7" id="KW-0067">ATP-binding</keyword>
<name>A0A1G7DMS7_9ACTN</name>
<keyword evidence="2 7" id="KW-0132">Cell division</keyword>
<dbReference type="InterPro" id="IPR000713">
    <property type="entry name" value="Mur_ligase_N"/>
</dbReference>
<dbReference type="EC" id="6.3.2.13" evidence="7"/>
<dbReference type="GO" id="GO:0008765">
    <property type="term" value="F:UDP-N-acetylmuramoylalanyl-D-glutamate-2,6-diaminopimelate ligase activity"/>
    <property type="evidence" value="ECO:0007669"/>
    <property type="project" value="UniProtKB-UniRule"/>
</dbReference>
<feature type="binding site" evidence="7">
    <location>
        <begin position="177"/>
        <end position="178"/>
    </location>
    <ligand>
        <name>UDP-N-acetyl-alpha-D-muramoyl-L-alanyl-D-glutamate</name>
        <dbReference type="ChEBI" id="CHEBI:83900"/>
    </ligand>
</feature>
<evidence type="ECO:0000259" key="11">
    <source>
        <dbReference type="Pfam" id="PF02875"/>
    </source>
</evidence>
<dbReference type="EMBL" id="LT629688">
    <property type="protein sequence ID" value="SDE52793.1"/>
    <property type="molecule type" value="Genomic_DNA"/>
</dbReference>
<evidence type="ECO:0000256" key="6">
    <source>
        <dbReference type="ARBA" id="ARBA00023316"/>
    </source>
</evidence>
<dbReference type="GO" id="GO:0009252">
    <property type="term" value="P:peptidoglycan biosynthetic process"/>
    <property type="evidence" value="ECO:0007669"/>
    <property type="project" value="UniProtKB-UniRule"/>
</dbReference>
<dbReference type="GO" id="GO:0005737">
    <property type="term" value="C:cytoplasm"/>
    <property type="evidence" value="ECO:0007669"/>
    <property type="project" value="UniProtKB-SubCell"/>
</dbReference>
<feature type="binding site" evidence="7">
    <location>
        <position position="46"/>
    </location>
    <ligand>
        <name>UDP-N-acetyl-alpha-D-muramoyl-L-alanyl-D-glutamate</name>
        <dbReference type="ChEBI" id="CHEBI:83900"/>
    </ligand>
</feature>
<dbReference type="AlphaFoldDB" id="A0A1G7DMS7"/>
<evidence type="ECO:0000259" key="12">
    <source>
        <dbReference type="Pfam" id="PF08245"/>
    </source>
</evidence>
<dbReference type="HAMAP" id="MF_00208">
    <property type="entry name" value="MurE"/>
    <property type="match status" value="1"/>
</dbReference>
<comment type="PTM">
    <text evidence="7">Carboxylation is probably crucial for Mg(2+) binding and, consequently, for the gamma-phosphate positioning of ATP.</text>
</comment>
<evidence type="ECO:0000256" key="5">
    <source>
        <dbReference type="ARBA" id="ARBA00023306"/>
    </source>
</evidence>
<dbReference type="GO" id="GO:0051301">
    <property type="term" value="P:cell division"/>
    <property type="evidence" value="ECO:0007669"/>
    <property type="project" value="UniProtKB-KW"/>
</dbReference>
<dbReference type="GO" id="GO:0005524">
    <property type="term" value="F:ATP binding"/>
    <property type="evidence" value="ECO:0007669"/>
    <property type="project" value="UniProtKB-UniRule"/>
</dbReference>
<feature type="binding site" evidence="7">
    <location>
        <position position="44"/>
    </location>
    <ligand>
        <name>UDP-N-acetyl-alpha-D-muramoyl-L-alanyl-D-glutamate</name>
        <dbReference type="ChEBI" id="CHEBI:83900"/>
    </ligand>
</feature>
<dbReference type="SUPFAM" id="SSF63418">
    <property type="entry name" value="MurE/MurF N-terminal domain"/>
    <property type="match status" value="1"/>
</dbReference>
<keyword evidence="4 7" id="KW-0573">Peptidoglycan synthesis</keyword>
<feature type="short sequence motif" description="Meso-diaminopimelate recognition motif" evidence="7">
    <location>
        <begin position="436"/>
        <end position="439"/>
    </location>
</feature>
<evidence type="ECO:0000313" key="13">
    <source>
        <dbReference type="EMBL" id="SDE52793.1"/>
    </source>
</evidence>
<comment type="function">
    <text evidence="7">Catalyzes the addition of meso-diaminopimelic acid to the nucleotide precursor UDP-N-acetylmuramoyl-L-alanyl-D-glutamate (UMAG) in the biosynthesis of bacterial cell-wall peptidoglycan.</text>
</comment>
<dbReference type="PANTHER" id="PTHR23135:SF4">
    <property type="entry name" value="UDP-N-ACETYLMURAMOYL-L-ALANYL-D-GLUTAMATE--2,6-DIAMINOPIMELATE LIGASE MURE HOMOLOG, CHLOROPLASTIC"/>
    <property type="match status" value="1"/>
</dbReference>
<evidence type="ECO:0000256" key="7">
    <source>
        <dbReference type="HAMAP-Rule" id="MF_00208"/>
    </source>
</evidence>
<feature type="domain" description="Mur ligase C-terminal" evidence="11">
    <location>
        <begin position="356"/>
        <end position="492"/>
    </location>
</feature>
<evidence type="ECO:0000313" key="14">
    <source>
        <dbReference type="Proteomes" id="UP000198546"/>
    </source>
</evidence>
<comment type="subcellular location">
    <subcellularLocation>
        <location evidence="7 8">Cytoplasm</location>
    </subcellularLocation>
</comment>
<keyword evidence="7" id="KW-0963">Cytoplasm</keyword>
<dbReference type="NCBIfam" id="NF001126">
    <property type="entry name" value="PRK00139.1-4"/>
    <property type="match status" value="1"/>
</dbReference>
<evidence type="ECO:0000256" key="4">
    <source>
        <dbReference type="ARBA" id="ARBA00022984"/>
    </source>
</evidence>
<keyword evidence="6 7" id="KW-0961">Cell wall biogenesis/degradation</keyword>
<dbReference type="UniPathway" id="UPA00219"/>
<dbReference type="STRING" id="675864.SAMN04489747_3653"/>
<feature type="compositionally biased region" description="Basic and acidic residues" evidence="9">
    <location>
        <begin position="526"/>
        <end position="536"/>
    </location>
</feature>
<feature type="binding site" evidence="7">
    <location>
        <begin position="132"/>
        <end position="138"/>
    </location>
    <ligand>
        <name>ATP</name>
        <dbReference type="ChEBI" id="CHEBI:30616"/>
    </ligand>
</feature>
<feature type="binding site" evidence="7">
    <location>
        <begin position="436"/>
        <end position="439"/>
    </location>
    <ligand>
        <name>meso-2,6-diaminopimelate</name>
        <dbReference type="ChEBI" id="CHEBI:57791"/>
    </ligand>
</feature>
<evidence type="ECO:0000256" key="1">
    <source>
        <dbReference type="ARBA" id="ARBA00005898"/>
    </source>
</evidence>
<dbReference type="InterPro" id="IPR036615">
    <property type="entry name" value="Mur_ligase_C_dom_sf"/>
</dbReference>
<reference evidence="13 14" key="1">
    <citation type="submission" date="2016-10" db="EMBL/GenBank/DDBJ databases">
        <authorList>
            <person name="de Groot N.N."/>
        </authorList>
    </citation>
    <scope>NUCLEOTIDE SEQUENCE [LARGE SCALE GENOMIC DNA]</scope>
    <source>
        <strain evidence="13 14">MON 2.2</strain>
    </source>
</reference>
<dbReference type="Gene3D" id="3.40.1190.10">
    <property type="entry name" value="Mur-like, catalytic domain"/>
    <property type="match status" value="1"/>
</dbReference>
<keyword evidence="7" id="KW-0547">Nucleotide-binding</keyword>
<evidence type="ECO:0000256" key="3">
    <source>
        <dbReference type="ARBA" id="ARBA00022960"/>
    </source>
</evidence>
<comment type="catalytic activity">
    <reaction evidence="7">
        <text>UDP-N-acetyl-alpha-D-muramoyl-L-alanyl-D-glutamate + meso-2,6-diaminopimelate + ATP = UDP-N-acetyl-alpha-D-muramoyl-L-alanyl-gamma-D-glutamyl-meso-2,6-diaminopimelate + ADP + phosphate + H(+)</text>
        <dbReference type="Rhea" id="RHEA:23676"/>
        <dbReference type="ChEBI" id="CHEBI:15378"/>
        <dbReference type="ChEBI" id="CHEBI:30616"/>
        <dbReference type="ChEBI" id="CHEBI:43474"/>
        <dbReference type="ChEBI" id="CHEBI:57791"/>
        <dbReference type="ChEBI" id="CHEBI:83900"/>
        <dbReference type="ChEBI" id="CHEBI:83905"/>
        <dbReference type="ChEBI" id="CHEBI:456216"/>
        <dbReference type="EC" id="6.3.2.13"/>
    </reaction>
</comment>
<organism evidence="13 14">
    <name type="scientific">Auraticoccus monumenti</name>
    <dbReference type="NCBI Taxonomy" id="675864"/>
    <lineage>
        <taxon>Bacteria</taxon>
        <taxon>Bacillati</taxon>
        <taxon>Actinomycetota</taxon>
        <taxon>Actinomycetes</taxon>
        <taxon>Propionibacteriales</taxon>
        <taxon>Propionibacteriaceae</taxon>
        <taxon>Auraticoccus</taxon>
    </lineage>
</organism>
<sequence>MPSPLTDLRPAAATPRSLRELAAETGGGQELRRPGSRPVQGVTLDSRQVRDGDLYAALPGQRTHGARFASDAVARGAVAVLTDAEGAALAGDALPPGTGLLVAEDPRSATARLAAALYDRPAERLTMLAVTGTNGKTTTAVLLEAALAAAGEVPATVGTLGFTVAGEQLVGRRTTVTTPESPDLQALLSLVAGRGATAVAMEVSSHALVLQRTDPVLFDVAGFTNLGQDHLDFHPDLDAYLDAKAMLFTPGRTRRAVVCLDSPAGAEIERRARAAGLDTVTTGLAPEADYHPEDLTPTRGGSTFTLVGPGGRWPVDLALPGTYNVSNAVLALAMLDRLGVDVARAATGLATATVPGRMQLLRLPGGSPTVVVDFAHTPQAVEATLGALRADLEAGGAPGASLLVVLGCGGDRDRAKRAPMGRAGARWADVVVVTDDNPRSEVPEAIRREVLDGAREGGRAREVLDGGDRRAALARALALAGPDDVVAVLGKGHESGQEVDGVVTPFDDAQVVTELAEQASAGHPTGGERRAATQHR</sequence>
<evidence type="ECO:0000259" key="10">
    <source>
        <dbReference type="Pfam" id="PF01225"/>
    </source>
</evidence>
<dbReference type="Proteomes" id="UP000198546">
    <property type="component" value="Chromosome i"/>
</dbReference>
<comment type="pathway">
    <text evidence="7 8">Cell wall biogenesis; peptidoglycan biosynthesis.</text>
</comment>
<keyword evidence="7" id="KW-0460">Magnesium</keyword>
<proteinExistence type="inferred from homology"/>
<dbReference type="InterPro" id="IPR013221">
    <property type="entry name" value="Mur_ligase_cen"/>
</dbReference>
<dbReference type="GO" id="GO:0008360">
    <property type="term" value="P:regulation of cell shape"/>
    <property type="evidence" value="ECO:0007669"/>
    <property type="project" value="UniProtKB-KW"/>
</dbReference>
<dbReference type="InterPro" id="IPR035911">
    <property type="entry name" value="MurE/MurF_N"/>
</dbReference>
<feature type="domain" description="Mur ligase N-terminal catalytic" evidence="10">
    <location>
        <begin position="39"/>
        <end position="86"/>
    </location>
</feature>
<comment type="cofactor">
    <cofactor evidence="7">
        <name>Mg(2+)</name>
        <dbReference type="ChEBI" id="CHEBI:18420"/>
    </cofactor>
</comment>
<dbReference type="InterPro" id="IPR036565">
    <property type="entry name" value="Mur-like_cat_sf"/>
</dbReference>
<comment type="caution">
    <text evidence="7">Lacks conserved residue(s) required for the propagation of feature annotation.</text>
</comment>
<dbReference type="Pfam" id="PF01225">
    <property type="entry name" value="Mur_ligase"/>
    <property type="match status" value="1"/>
</dbReference>
<dbReference type="SUPFAM" id="SSF53623">
    <property type="entry name" value="MurD-like peptide ligases, catalytic domain"/>
    <property type="match status" value="1"/>
</dbReference>
<feature type="region of interest" description="Disordered" evidence="9">
    <location>
        <begin position="517"/>
        <end position="536"/>
    </location>
</feature>
<evidence type="ECO:0000256" key="8">
    <source>
        <dbReference type="RuleBase" id="RU004135"/>
    </source>
</evidence>
<dbReference type="InterPro" id="IPR004101">
    <property type="entry name" value="Mur_ligase_C"/>
</dbReference>
<dbReference type="Gene3D" id="3.40.1390.10">
    <property type="entry name" value="MurE/MurF, N-terminal domain"/>
    <property type="match status" value="1"/>
</dbReference>
<dbReference type="NCBIfam" id="TIGR01085">
    <property type="entry name" value="murE"/>
    <property type="match status" value="1"/>
</dbReference>
<dbReference type="Pfam" id="PF02875">
    <property type="entry name" value="Mur_ligase_C"/>
    <property type="match status" value="1"/>
</dbReference>
<dbReference type="InterPro" id="IPR005761">
    <property type="entry name" value="UDP-N-AcMur-Glu-dNH2Pim_ligase"/>
</dbReference>
<dbReference type="Gene3D" id="3.90.190.20">
    <property type="entry name" value="Mur ligase, C-terminal domain"/>
    <property type="match status" value="1"/>
</dbReference>
<evidence type="ECO:0000256" key="2">
    <source>
        <dbReference type="ARBA" id="ARBA00022618"/>
    </source>
</evidence>
<keyword evidence="5 7" id="KW-0131">Cell cycle</keyword>
<dbReference type="PANTHER" id="PTHR23135">
    <property type="entry name" value="MUR LIGASE FAMILY MEMBER"/>
    <property type="match status" value="1"/>
</dbReference>
<dbReference type="SUPFAM" id="SSF53244">
    <property type="entry name" value="MurD-like peptide ligases, peptide-binding domain"/>
    <property type="match status" value="1"/>
</dbReference>
<accession>A0A1G7DMS7</accession>
<feature type="binding site" evidence="7">
    <location>
        <position position="490"/>
    </location>
    <ligand>
        <name>meso-2,6-diaminopimelate</name>
        <dbReference type="ChEBI" id="CHEBI:57791"/>
    </ligand>
</feature>